<evidence type="ECO:0000256" key="2">
    <source>
        <dbReference type="ARBA" id="ARBA00023125"/>
    </source>
</evidence>
<dbReference type="OrthoDB" id="9776746at2"/>
<evidence type="ECO:0000313" key="6">
    <source>
        <dbReference type="EMBL" id="SLN48726.1"/>
    </source>
</evidence>
<proteinExistence type="predicted"/>
<keyword evidence="3" id="KW-0804">Transcription</keyword>
<feature type="region of interest" description="Disordered" evidence="4">
    <location>
        <begin position="1"/>
        <end position="29"/>
    </location>
</feature>
<dbReference type="Proteomes" id="UP000193963">
    <property type="component" value="Unassembled WGS sequence"/>
</dbReference>
<dbReference type="EMBL" id="FWFN01000004">
    <property type="protein sequence ID" value="SLN48726.1"/>
    <property type="molecule type" value="Genomic_DNA"/>
</dbReference>
<feature type="region of interest" description="Disordered" evidence="4">
    <location>
        <begin position="240"/>
        <end position="273"/>
    </location>
</feature>
<dbReference type="InterPro" id="IPR036390">
    <property type="entry name" value="WH_DNA-bd_sf"/>
</dbReference>
<protein>
    <submittedName>
        <fullName evidence="6">Transcriptional activator FtrB</fullName>
    </submittedName>
</protein>
<keyword evidence="7" id="KW-1185">Reference proteome</keyword>
<dbReference type="InterPro" id="IPR012318">
    <property type="entry name" value="HTH_CRP"/>
</dbReference>
<name>A0A1X6ZE46_9RHOB</name>
<dbReference type="GO" id="GO:0006355">
    <property type="term" value="P:regulation of DNA-templated transcription"/>
    <property type="evidence" value="ECO:0007669"/>
    <property type="project" value="InterPro"/>
</dbReference>
<dbReference type="Gene3D" id="1.10.10.10">
    <property type="entry name" value="Winged helix-like DNA-binding domain superfamily/Winged helix DNA-binding domain"/>
    <property type="match status" value="1"/>
</dbReference>
<dbReference type="GO" id="GO:0003677">
    <property type="term" value="F:DNA binding"/>
    <property type="evidence" value="ECO:0007669"/>
    <property type="project" value="UniProtKB-KW"/>
</dbReference>
<dbReference type="Pfam" id="PF13545">
    <property type="entry name" value="HTH_Crp_2"/>
    <property type="match status" value="1"/>
</dbReference>
<evidence type="ECO:0000256" key="1">
    <source>
        <dbReference type="ARBA" id="ARBA00023015"/>
    </source>
</evidence>
<gene>
    <name evidence="6" type="ORF">PSM7751_02327</name>
</gene>
<evidence type="ECO:0000259" key="5">
    <source>
        <dbReference type="Pfam" id="PF13545"/>
    </source>
</evidence>
<dbReference type="InterPro" id="IPR018490">
    <property type="entry name" value="cNMP-bd_dom_sf"/>
</dbReference>
<reference evidence="6 7" key="1">
    <citation type="submission" date="2017-03" db="EMBL/GenBank/DDBJ databases">
        <authorList>
            <person name="Afonso C.L."/>
            <person name="Miller P.J."/>
            <person name="Scott M.A."/>
            <person name="Spackman E."/>
            <person name="Goraichik I."/>
            <person name="Dimitrov K.M."/>
            <person name="Suarez D.L."/>
            <person name="Swayne D.E."/>
        </authorList>
    </citation>
    <scope>NUCLEOTIDE SEQUENCE [LARGE SCALE GENOMIC DNA]</scope>
    <source>
        <strain evidence="6 7">CECT 7751</strain>
    </source>
</reference>
<dbReference type="Gene3D" id="2.60.120.10">
    <property type="entry name" value="Jelly Rolls"/>
    <property type="match status" value="1"/>
</dbReference>
<evidence type="ECO:0000313" key="7">
    <source>
        <dbReference type="Proteomes" id="UP000193963"/>
    </source>
</evidence>
<feature type="domain" description="HTH crp-type" evidence="5">
    <location>
        <begin position="174"/>
        <end position="237"/>
    </location>
</feature>
<keyword evidence="2" id="KW-0238">DNA-binding</keyword>
<sequence>MPPVSHAFGTPPETSARSGPRVPLDAPCPDAPTAAAARDLVAAVRAAGGRQQEAAAGALAFRWFGPPRGFVLLVTGRLSVRFHTRNRLVPMAECRANAGQDCMPVTAAILSGTGLSVAAHCLERTRWLTLDPAAFRRLVAEDAGFRQALFAQHARRLPYFFQRVAGPVTLSMEQRVAEWLLANARADTVETTHQAMAADLVTAREVISRRLRAFARQGWIEQGRGTIRLTGAAALSRVARGQTAWGSTSGQRPENDRTREREASADNSKTGRR</sequence>
<dbReference type="SUPFAM" id="SSF51206">
    <property type="entry name" value="cAMP-binding domain-like"/>
    <property type="match status" value="1"/>
</dbReference>
<organism evidence="6 7">
    <name type="scientific">Pseudooceanicola marinus</name>
    <dbReference type="NCBI Taxonomy" id="396013"/>
    <lineage>
        <taxon>Bacteria</taxon>
        <taxon>Pseudomonadati</taxon>
        <taxon>Pseudomonadota</taxon>
        <taxon>Alphaproteobacteria</taxon>
        <taxon>Rhodobacterales</taxon>
        <taxon>Paracoccaceae</taxon>
        <taxon>Pseudooceanicola</taxon>
    </lineage>
</organism>
<feature type="compositionally biased region" description="Basic and acidic residues" evidence="4">
    <location>
        <begin position="253"/>
        <end position="264"/>
    </location>
</feature>
<accession>A0A1X6ZE46</accession>
<dbReference type="SUPFAM" id="SSF46785">
    <property type="entry name" value="Winged helix' DNA-binding domain"/>
    <property type="match status" value="1"/>
</dbReference>
<evidence type="ECO:0000256" key="3">
    <source>
        <dbReference type="ARBA" id="ARBA00023163"/>
    </source>
</evidence>
<keyword evidence="1" id="KW-0805">Transcription regulation</keyword>
<dbReference type="InterPro" id="IPR036388">
    <property type="entry name" value="WH-like_DNA-bd_sf"/>
</dbReference>
<dbReference type="RefSeq" id="WP_085888371.1">
    <property type="nucleotide sequence ID" value="NZ_FWFN01000004.1"/>
</dbReference>
<dbReference type="InterPro" id="IPR014710">
    <property type="entry name" value="RmlC-like_jellyroll"/>
</dbReference>
<dbReference type="AlphaFoldDB" id="A0A1X6ZE46"/>
<evidence type="ECO:0000256" key="4">
    <source>
        <dbReference type="SAM" id="MobiDB-lite"/>
    </source>
</evidence>